<dbReference type="GeneID" id="94847069"/>
<dbReference type="Proteomes" id="UP000179807">
    <property type="component" value="Unassembled WGS sequence"/>
</dbReference>
<evidence type="ECO:0000256" key="2">
    <source>
        <dbReference type="SAM" id="MobiDB-lite"/>
    </source>
</evidence>
<feature type="compositionally biased region" description="Basic and acidic residues" evidence="2">
    <location>
        <begin position="26"/>
        <end position="36"/>
    </location>
</feature>
<dbReference type="InterPro" id="IPR018247">
    <property type="entry name" value="EF_Hand_1_Ca_BS"/>
</dbReference>
<dbReference type="PROSITE" id="PS00018">
    <property type="entry name" value="EF_HAND_1"/>
    <property type="match status" value="3"/>
</dbReference>
<feature type="domain" description="EF-hand" evidence="3">
    <location>
        <begin position="85"/>
        <end position="120"/>
    </location>
</feature>
<evidence type="ECO:0000256" key="1">
    <source>
        <dbReference type="ARBA" id="ARBA00022837"/>
    </source>
</evidence>
<protein>
    <submittedName>
        <fullName evidence="4">EF-hand family protein</fullName>
    </submittedName>
</protein>
<dbReference type="Gene3D" id="1.10.238.10">
    <property type="entry name" value="EF-hand"/>
    <property type="match status" value="2"/>
</dbReference>
<name>A0A1J4J830_9EUKA</name>
<keyword evidence="5" id="KW-1185">Reference proteome</keyword>
<evidence type="ECO:0000313" key="4">
    <source>
        <dbReference type="EMBL" id="OHS94833.1"/>
    </source>
</evidence>
<accession>A0A1J4J830</accession>
<dbReference type="VEuPathDB" id="TrichDB:TRFO_38976"/>
<sequence length="214" mass="24298">MSEGEAPQAEQPEEQAQAEVQQIDTSKPHPLSEAEKENVRRLVLKYDKSGNGHLDFDEFVQFCKVGLFADLANLDTDHLPEGRDVNLEQLRFLYDGMDMDGSHSLDSNEIGECLAAMREGNFKWMTKMIFRGADKDNSRKVSISELQVACNGLGDVSFSPEEFKEKCKLELGSEKKEIEYWEFYKIITGETIDKETDPYDGKLPVEKSKCCLLI</sequence>
<comment type="caution">
    <text evidence="4">The sequence shown here is derived from an EMBL/GenBank/DDBJ whole genome shotgun (WGS) entry which is preliminary data.</text>
</comment>
<dbReference type="InterPro" id="IPR011992">
    <property type="entry name" value="EF-hand-dom_pair"/>
</dbReference>
<evidence type="ECO:0000259" key="3">
    <source>
        <dbReference type="PROSITE" id="PS50222"/>
    </source>
</evidence>
<feature type="domain" description="EF-hand" evidence="3">
    <location>
        <begin position="34"/>
        <end position="69"/>
    </location>
</feature>
<dbReference type="GO" id="GO:0005509">
    <property type="term" value="F:calcium ion binding"/>
    <property type="evidence" value="ECO:0007669"/>
    <property type="project" value="InterPro"/>
</dbReference>
<feature type="region of interest" description="Disordered" evidence="2">
    <location>
        <begin position="1"/>
        <end position="36"/>
    </location>
</feature>
<dbReference type="InterPro" id="IPR002048">
    <property type="entry name" value="EF_hand_dom"/>
</dbReference>
<keyword evidence="1" id="KW-0106">Calcium</keyword>
<gene>
    <name evidence="4" type="ORF">TRFO_38976</name>
</gene>
<dbReference type="PROSITE" id="PS50222">
    <property type="entry name" value="EF_HAND_2"/>
    <property type="match status" value="2"/>
</dbReference>
<dbReference type="EMBL" id="MLAK01001285">
    <property type="protein sequence ID" value="OHS94833.1"/>
    <property type="molecule type" value="Genomic_DNA"/>
</dbReference>
<feature type="compositionally biased region" description="Low complexity" evidence="2">
    <location>
        <begin position="1"/>
        <end position="22"/>
    </location>
</feature>
<evidence type="ECO:0000313" key="5">
    <source>
        <dbReference type="Proteomes" id="UP000179807"/>
    </source>
</evidence>
<reference evidence="4" key="1">
    <citation type="submission" date="2016-10" db="EMBL/GenBank/DDBJ databases">
        <authorList>
            <person name="Benchimol M."/>
            <person name="Almeida L.G."/>
            <person name="Vasconcelos A.T."/>
            <person name="Perreira-Neves A."/>
            <person name="Rosa I.A."/>
            <person name="Tasca T."/>
            <person name="Bogo M.R."/>
            <person name="de Souza W."/>
        </authorList>
    </citation>
    <scope>NUCLEOTIDE SEQUENCE [LARGE SCALE GENOMIC DNA]</scope>
    <source>
        <strain evidence="4">K</strain>
    </source>
</reference>
<dbReference type="OrthoDB" id="186625at2759"/>
<dbReference type="AlphaFoldDB" id="A0A1J4J830"/>
<proteinExistence type="predicted"/>
<dbReference type="SMART" id="SM00054">
    <property type="entry name" value="EFh"/>
    <property type="match status" value="3"/>
</dbReference>
<dbReference type="RefSeq" id="XP_068347970.1">
    <property type="nucleotide sequence ID" value="XM_068512365.1"/>
</dbReference>
<organism evidence="4 5">
    <name type="scientific">Tritrichomonas foetus</name>
    <dbReference type="NCBI Taxonomy" id="1144522"/>
    <lineage>
        <taxon>Eukaryota</taxon>
        <taxon>Metamonada</taxon>
        <taxon>Parabasalia</taxon>
        <taxon>Tritrichomonadida</taxon>
        <taxon>Tritrichomonadidae</taxon>
        <taxon>Tritrichomonas</taxon>
    </lineage>
</organism>
<dbReference type="SUPFAM" id="SSF47473">
    <property type="entry name" value="EF-hand"/>
    <property type="match status" value="1"/>
</dbReference>